<reference evidence="5" key="1">
    <citation type="journal article" date="2023" name="G3 (Bethesda)">
        <title>A reference genome for the long-term kleptoplast-retaining sea slug Elysia crispata morphotype clarki.</title>
        <authorList>
            <person name="Eastman K.E."/>
            <person name="Pendleton A.L."/>
            <person name="Shaikh M.A."/>
            <person name="Suttiyut T."/>
            <person name="Ogas R."/>
            <person name="Tomko P."/>
            <person name="Gavelis G."/>
            <person name="Widhalm J.R."/>
            <person name="Wisecaver J.H."/>
        </authorList>
    </citation>
    <scope>NUCLEOTIDE SEQUENCE</scope>
    <source>
        <strain evidence="5">ECLA1</strain>
    </source>
</reference>
<gene>
    <name evidence="5" type="ORF">RRG08_020797</name>
</gene>
<keyword evidence="1" id="KW-0862">Zinc</keyword>
<feature type="compositionally biased region" description="Low complexity" evidence="2">
    <location>
        <begin position="478"/>
        <end position="517"/>
    </location>
</feature>
<dbReference type="PANTHER" id="PTHR11905">
    <property type="entry name" value="ADAM A DISINTEGRIN AND METALLOPROTEASE DOMAIN"/>
    <property type="match status" value="1"/>
</dbReference>
<feature type="domain" description="Peptidase M12B" evidence="4">
    <location>
        <begin position="22"/>
        <end position="167"/>
    </location>
</feature>
<organism evidence="5 6">
    <name type="scientific">Elysia crispata</name>
    <name type="common">lettuce slug</name>
    <dbReference type="NCBI Taxonomy" id="231223"/>
    <lineage>
        <taxon>Eukaryota</taxon>
        <taxon>Metazoa</taxon>
        <taxon>Spiralia</taxon>
        <taxon>Lophotrochozoa</taxon>
        <taxon>Mollusca</taxon>
        <taxon>Gastropoda</taxon>
        <taxon>Heterobranchia</taxon>
        <taxon>Euthyneura</taxon>
        <taxon>Panpulmonata</taxon>
        <taxon>Sacoglossa</taxon>
        <taxon>Placobranchoidea</taxon>
        <taxon>Plakobranchidae</taxon>
        <taxon>Elysia</taxon>
    </lineage>
</organism>
<comment type="caution">
    <text evidence="1">Lacks conserved residue(s) required for the propagation of feature annotation.</text>
</comment>
<keyword evidence="3" id="KW-0472">Membrane</keyword>
<feature type="binding site" evidence="1">
    <location>
        <position position="100"/>
    </location>
    <ligand>
        <name>Zn(2+)</name>
        <dbReference type="ChEBI" id="CHEBI:29105"/>
        <note>catalytic</note>
    </ligand>
</feature>
<accession>A0AAE0YX35</accession>
<keyword evidence="1" id="KW-0479">Metal-binding</keyword>
<dbReference type="GO" id="GO:0006509">
    <property type="term" value="P:membrane protein ectodomain proteolysis"/>
    <property type="evidence" value="ECO:0007669"/>
    <property type="project" value="TreeGrafter"/>
</dbReference>
<keyword evidence="3" id="KW-1133">Transmembrane helix</keyword>
<dbReference type="InterPro" id="IPR024079">
    <property type="entry name" value="MetalloPept_cat_dom_sf"/>
</dbReference>
<dbReference type="Proteomes" id="UP001283361">
    <property type="component" value="Unassembled WGS sequence"/>
</dbReference>
<dbReference type="Pfam" id="PF13688">
    <property type="entry name" value="Reprolysin_5"/>
    <property type="match status" value="1"/>
</dbReference>
<dbReference type="Gene3D" id="3.40.1620.60">
    <property type="match status" value="1"/>
</dbReference>
<dbReference type="PROSITE" id="PS50215">
    <property type="entry name" value="ADAM_MEPRO"/>
    <property type="match status" value="1"/>
</dbReference>
<evidence type="ECO:0000313" key="5">
    <source>
        <dbReference type="EMBL" id="KAK3757812.1"/>
    </source>
</evidence>
<feature type="non-terminal residue" evidence="5">
    <location>
        <position position="1"/>
    </location>
</feature>
<dbReference type="PANTHER" id="PTHR11905:SF159">
    <property type="entry name" value="ADAM METALLOPROTEASE"/>
    <property type="match status" value="1"/>
</dbReference>
<dbReference type="GO" id="GO:0004222">
    <property type="term" value="F:metalloendopeptidase activity"/>
    <property type="evidence" value="ECO:0007669"/>
    <property type="project" value="InterPro"/>
</dbReference>
<feature type="compositionally biased region" description="Low complexity" evidence="2">
    <location>
        <begin position="462"/>
        <end position="471"/>
    </location>
</feature>
<evidence type="ECO:0000256" key="2">
    <source>
        <dbReference type="SAM" id="MobiDB-lite"/>
    </source>
</evidence>
<comment type="caution">
    <text evidence="5">The sequence shown here is derived from an EMBL/GenBank/DDBJ whole genome shotgun (WGS) entry which is preliminary data.</text>
</comment>
<keyword evidence="6" id="KW-1185">Reference proteome</keyword>
<evidence type="ECO:0000259" key="4">
    <source>
        <dbReference type="PROSITE" id="PS50215"/>
    </source>
</evidence>
<dbReference type="GO" id="GO:0046872">
    <property type="term" value="F:metal ion binding"/>
    <property type="evidence" value="ECO:0007669"/>
    <property type="project" value="UniProtKB-KW"/>
</dbReference>
<feature type="transmembrane region" description="Helical" evidence="3">
    <location>
        <begin position="546"/>
        <end position="565"/>
    </location>
</feature>
<evidence type="ECO:0000256" key="1">
    <source>
        <dbReference type="PROSITE-ProRule" id="PRU00276"/>
    </source>
</evidence>
<evidence type="ECO:0000313" key="6">
    <source>
        <dbReference type="Proteomes" id="UP001283361"/>
    </source>
</evidence>
<feature type="active site" evidence="1">
    <location>
        <position position="101"/>
    </location>
</feature>
<protein>
    <recommendedName>
        <fullName evidence="4">Peptidase M12B domain-containing protein</fullName>
    </recommendedName>
</protein>
<name>A0AAE0YX35_9GAST</name>
<dbReference type="Gene3D" id="3.40.390.10">
    <property type="entry name" value="Collagenase (Catalytic Domain)"/>
    <property type="match status" value="1"/>
</dbReference>
<keyword evidence="3" id="KW-0812">Transmembrane</keyword>
<dbReference type="SUPFAM" id="SSF55486">
    <property type="entry name" value="Metalloproteases ('zincins'), catalytic domain"/>
    <property type="match status" value="1"/>
</dbReference>
<feature type="region of interest" description="Disordered" evidence="2">
    <location>
        <begin position="462"/>
        <end position="520"/>
    </location>
</feature>
<evidence type="ECO:0000256" key="3">
    <source>
        <dbReference type="SAM" id="Phobius"/>
    </source>
</evidence>
<sequence>DSSSSEYIESIKVVSSSVTKVSAPTLLETFNNWVTQQTSLPEHDHAMLFTSYDLIPSTDPNIVTTNNTRGLAYIGTVCQEKSVSLVEDLGAYQSENVATHELGHSLGALHDGDNNLCRSSDRYLMATGSWPQTRENVLHPWLFSSCSSTDIGEYLGRLRGDSSILSSCLLDEAGAEVNTTVTVSAQTICENFFGDGAFPCRNYTDFSEICTDLYCRLPDTSVCQQVVSASGTCCGNGKMCVAGNCTNSPEGECLLNDECPLGDQPSITLNGEVTTCGALNSSYCYIEDIRKVCCDTCQALELGVSGCLFGDKELGCTSSQCGSTFASSGLSYDFICCETCSSPGCVDKTSFNVAGTNYDCPSLVSEKGRYICYEQVVHVEFCCQECERLRDTESEDCPYGDRANCSTVSSFSQCDSQIQELCCETCSLLQAMEATTTTTIATTETTITLATTSTSEAVTTISEATTTTTAEQQNTERSTSSTASATSTAAATTGTVDVSTATTTDRAVPPTTAATRTGSEDIGYKPDGFQGCYLPPCSAERVFGQTYSSVILILSCLCLVWFSCIL</sequence>
<proteinExistence type="predicted"/>
<dbReference type="EMBL" id="JAWDGP010005322">
    <property type="protein sequence ID" value="KAK3757812.1"/>
    <property type="molecule type" value="Genomic_DNA"/>
</dbReference>
<feature type="binding site" evidence="1">
    <location>
        <position position="104"/>
    </location>
    <ligand>
        <name>Zn(2+)</name>
        <dbReference type="ChEBI" id="CHEBI:29105"/>
        <note>catalytic</note>
    </ligand>
</feature>
<feature type="binding site" evidence="1">
    <location>
        <position position="110"/>
    </location>
    <ligand>
        <name>Zn(2+)</name>
        <dbReference type="ChEBI" id="CHEBI:29105"/>
        <note>catalytic</note>
    </ligand>
</feature>
<dbReference type="AlphaFoldDB" id="A0AAE0YX35"/>
<dbReference type="InterPro" id="IPR001590">
    <property type="entry name" value="Peptidase_M12B"/>
</dbReference>